<evidence type="ECO:0000256" key="2">
    <source>
        <dbReference type="ARBA" id="ARBA00022857"/>
    </source>
</evidence>
<gene>
    <name evidence="4" type="ORF">NPX13_g786</name>
</gene>
<dbReference type="InterPro" id="IPR002347">
    <property type="entry name" value="SDR_fam"/>
</dbReference>
<dbReference type="PRINTS" id="PR00081">
    <property type="entry name" value="GDHRDH"/>
</dbReference>
<dbReference type="SUPFAM" id="SSF51735">
    <property type="entry name" value="NAD(P)-binding Rossmann-fold domains"/>
    <property type="match status" value="1"/>
</dbReference>
<keyword evidence="2" id="KW-0521">NADP</keyword>
<dbReference type="Gene3D" id="3.40.50.720">
    <property type="entry name" value="NAD(P)-binding Rossmann-like Domain"/>
    <property type="match status" value="1"/>
</dbReference>
<evidence type="ECO:0000313" key="4">
    <source>
        <dbReference type="EMBL" id="KAJ3579777.1"/>
    </source>
</evidence>
<evidence type="ECO:0000256" key="1">
    <source>
        <dbReference type="ARBA" id="ARBA00006484"/>
    </source>
</evidence>
<comment type="caution">
    <text evidence="4">The sequence shown here is derived from an EMBL/GenBank/DDBJ whole genome shotgun (WGS) entry which is preliminary data.</text>
</comment>
<accession>A0A9W8NNN8</accession>
<dbReference type="EMBL" id="JANPWZ010000059">
    <property type="protein sequence ID" value="KAJ3579777.1"/>
    <property type="molecule type" value="Genomic_DNA"/>
</dbReference>
<dbReference type="VEuPathDB" id="FungiDB:F4678DRAFT_472834"/>
<comment type="similarity">
    <text evidence="1">Belongs to the short-chain dehydrogenases/reductases (SDR) family.</text>
</comment>
<evidence type="ECO:0000313" key="5">
    <source>
        <dbReference type="Proteomes" id="UP001148614"/>
    </source>
</evidence>
<dbReference type="Proteomes" id="UP001148614">
    <property type="component" value="Unassembled WGS sequence"/>
</dbReference>
<proteinExistence type="inferred from homology"/>
<keyword evidence="3" id="KW-0560">Oxidoreductase</keyword>
<dbReference type="InterPro" id="IPR036291">
    <property type="entry name" value="NAD(P)-bd_dom_sf"/>
</dbReference>
<keyword evidence="5" id="KW-1185">Reference proteome</keyword>
<organism evidence="4 5">
    <name type="scientific">Xylaria arbuscula</name>
    <dbReference type="NCBI Taxonomy" id="114810"/>
    <lineage>
        <taxon>Eukaryota</taxon>
        <taxon>Fungi</taxon>
        <taxon>Dikarya</taxon>
        <taxon>Ascomycota</taxon>
        <taxon>Pezizomycotina</taxon>
        <taxon>Sordariomycetes</taxon>
        <taxon>Xylariomycetidae</taxon>
        <taxon>Xylariales</taxon>
        <taxon>Xylariaceae</taxon>
        <taxon>Xylaria</taxon>
    </lineage>
</organism>
<sequence length="459" mass="50821">MDEKVPEDQEAHRSTSIGLSKVARLSAVVLNVDSGTWQVTKHSSTQRIMHRAPSIYRQHDAESSACFGMQVVVMHTTVRREDPPHMSKENDYWRDIAPRRCSVSPSSGRGTRHLTAHPFDPARDIPSLAGKVVLITGAAGDLGRETAIELARYGRPARIYIADLPRDESAKAALIDRVTREAYGDEAEQDSSPRTAIRFLDLDLTSFASVRACATEFISAEDRLDILVLNAGVIRVPPLLTSEGYELHFGLNYLGHALLARLLVPKLQQTAQSSTDVRIVVISSEGHAVAPKEGILYSKVKTTCPELVRPLIFYLSHTYTRSNPMLTWLFSHAKSYAQRYGQSKLALIGLMRELARRYPDIKSAAVHPGRILTGMADSLRKESMLARVTTPISPLFCVSVPVGIRNHLWVATNPDMVSGTYYEPVGIPAKTSKAAEDEAMPKQLWEWTSTELKGLDVLD</sequence>
<dbReference type="GO" id="GO:0016491">
    <property type="term" value="F:oxidoreductase activity"/>
    <property type="evidence" value="ECO:0007669"/>
    <property type="project" value="UniProtKB-KW"/>
</dbReference>
<dbReference type="PANTHER" id="PTHR24320:SF282">
    <property type="entry name" value="WW DOMAIN-CONTAINING OXIDOREDUCTASE"/>
    <property type="match status" value="1"/>
</dbReference>
<reference evidence="4" key="1">
    <citation type="submission" date="2022-07" db="EMBL/GenBank/DDBJ databases">
        <title>Genome Sequence of Xylaria arbuscula.</title>
        <authorList>
            <person name="Buettner E."/>
        </authorList>
    </citation>
    <scope>NUCLEOTIDE SEQUENCE</scope>
    <source>
        <strain evidence="4">VT107</strain>
    </source>
</reference>
<dbReference type="PANTHER" id="PTHR24320">
    <property type="entry name" value="RETINOL DEHYDROGENASE"/>
    <property type="match status" value="1"/>
</dbReference>
<dbReference type="Pfam" id="PF00106">
    <property type="entry name" value="adh_short"/>
    <property type="match status" value="1"/>
</dbReference>
<evidence type="ECO:0000256" key="3">
    <source>
        <dbReference type="ARBA" id="ARBA00023002"/>
    </source>
</evidence>
<name>A0A9W8NNN8_9PEZI</name>
<dbReference type="AlphaFoldDB" id="A0A9W8NNN8"/>
<protein>
    <submittedName>
        <fullName evidence="4">Uncharacterized protein</fullName>
    </submittedName>
</protein>